<feature type="compositionally biased region" description="Low complexity" evidence="1">
    <location>
        <begin position="86"/>
        <end position="97"/>
    </location>
</feature>
<accession>A0AAV0MHT8</accession>
<organism evidence="2 3">
    <name type="scientific">Linum tenue</name>
    <dbReference type="NCBI Taxonomy" id="586396"/>
    <lineage>
        <taxon>Eukaryota</taxon>
        <taxon>Viridiplantae</taxon>
        <taxon>Streptophyta</taxon>
        <taxon>Embryophyta</taxon>
        <taxon>Tracheophyta</taxon>
        <taxon>Spermatophyta</taxon>
        <taxon>Magnoliopsida</taxon>
        <taxon>eudicotyledons</taxon>
        <taxon>Gunneridae</taxon>
        <taxon>Pentapetalae</taxon>
        <taxon>rosids</taxon>
        <taxon>fabids</taxon>
        <taxon>Malpighiales</taxon>
        <taxon>Linaceae</taxon>
        <taxon>Linum</taxon>
    </lineage>
</organism>
<sequence length="173" mass="21402">MRSATHYRFLARKRRLQLQRLPMRRPPRHQHESRRRRRFQRLRIRRRRRRPPAPRIPRRARGPHPVPRQFQQLHRQDPAQPRLQDQVLLRNRPQQQQVRRRFPPRDPRRPQRLLHRPPVQPILRQSPQPDLPAGSRRPLPQQQRLHRPAPRDRRRHPGPVPHLRQQPILRTDS</sequence>
<gene>
    <name evidence="2" type="ORF">LITE_LOCUS28764</name>
</gene>
<dbReference type="EMBL" id="CAMGYJ010000007">
    <property type="protein sequence ID" value="CAI0445862.1"/>
    <property type="molecule type" value="Genomic_DNA"/>
</dbReference>
<evidence type="ECO:0000313" key="2">
    <source>
        <dbReference type="EMBL" id="CAI0445862.1"/>
    </source>
</evidence>
<evidence type="ECO:0000313" key="3">
    <source>
        <dbReference type="Proteomes" id="UP001154282"/>
    </source>
</evidence>
<feature type="compositionally biased region" description="Basic residues" evidence="1">
    <location>
        <begin position="144"/>
        <end position="157"/>
    </location>
</feature>
<reference evidence="2" key="1">
    <citation type="submission" date="2022-08" db="EMBL/GenBank/DDBJ databases">
        <authorList>
            <person name="Gutierrez-Valencia J."/>
        </authorList>
    </citation>
    <scope>NUCLEOTIDE SEQUENCE</scope>
</reference>
<protein>
    <submittedName>
        <fullName evidence="2">Uncharacterized protein</fullName>
    </submittedName>
</protein>
<feature type="compositionally biased region" description="Basic residues" evidence="1">
    <location>
        <begin position="45"/>
        <end position="62"/>
    </location>
</feature>
<proteinExistence type="predicted"/>
<name>A0AAV0MHT8_9ROSI</name>
<dbReference type="AlphaFoldDB" id="A0AAV0MHT8"/>
<feature type="region of interest" description="Disordered" evidence="1">
    <location>
        <begin position="45"/>
        <end position="173"/>
    </location>
</feature>
<comment type="caution">
    <text evidence="2">The sequence shown here is derived from an EMBL/GenBank/DDBJ whole genome shotgun (WGS) entry which is preliminary data.</text>
</comment>
<evidence type="ECO:0000256" key="1">
    <source>
        <dbReference type="SAM" id="MobiDB-lite"/>
    </source>
</evidence>
<keyword evidence="3" id="KW-1185">Reference proteome</keyword>
<dbReference type="Proteomes" id="UP001154282">
    <property type="component" value="Unassembled WGS sequence"/>
</dbReference>